<keyword evidence="2" id="KW-0732">Signal</keyword>
<proteinExistence type="inferred from homology"/>
<organism evidence="5 6">
    <name type="scientific">Pseudaeromonas sharmana</name>
    <dbReference type="NCBI Taxonomy" id="328412"/>
    <lineage>
        <taxon>Bacteria</taxon>
        <taxon>Pseudomonadati</taxon>
        <taxon>Pseudomonadota</taxon>
        <taxon>Gammaproteobacteria</taxon>
        <taxon>Aeromonadales</taxon>
        <taxon>Aeromonadaceae</taxon>
        <taxon>Pseudaeromonas</taxon>
    </lineage>
</organism>
<dbReference type="InterPro" id="IPR011765">
    <property type="entry name" value="Pept_M16_N"/>
</dbReference>
<feature type="chain" id="PRO_5047420828" evidence="2">
    <location>
        <begin position="27"/>
        <end position="958"/>
    </location>
</feature>
<dbReference type="InterPro" id="IPR011249">
    <property type="entry name" value="Metalloenz_LuxS/M16"/>
</dbReference>
<dbReference type="Proteomes" id="UP001595692">
    <property type="component" value="Unassembled WGS sequence"/>
</dbReference>
<evidence type="ECO:0000259" key="4">
    <source>
        <dbReference type="Pfam" id="PF05193"/>
    </source>
</evidence>
<dbReference type="Gene3D" id="3.30.830.10">
    <property type="entry name" value="Metalloenzyme, LuxS/M16 peptidase-like"/>
    <property type="match status" value="4"/>
</dbReference>
<reference evidence="6" key="1">
    <citation type="journal article" date="2019" name="Int. J. Syst. Evol. Microbiol.">
        <title>The Global Catalogue of Microorganisms (GCM) 10K type strain sequencing project: providing services to taxonomists for standard genome sequencing and annotation.</title>
        <authorList>
            <consortium name="The Broad Institute Genomics Platform"/>
            <consortium name="The Broad Institute Genome Sequencing Center for Infectious Disease"/>
            <person name="Wu L."/>
            <person name="Ma J."/>
        </authorList>
    </citation>
    <scope>NUCLEOTIDE SEQUENCE [LARGE SCALE GENOMIC DNA]</scope>
    <source>
        <strain evidence="6">CCUG 54939</strain>
    </source>
</reference>
<comment type="similarity">
    <text evidence="1">Belongs to the peptidase M16 family.</text>
</comment>
<gene>
    <name evidence="5" type="ORF">ACFOSS_06445</name>
</gene>
<dbReference type="InterPro" id="IPR007863">
    <property type="entry name" value="Peptidase_M16_C"/>
</dbReference>
<feature type="domain" description="Peptidase M16 N-terminal" evidence="3">
    <location>
        <begin position="57"/>
        <end position="173"/>
    </location>
</feature>
<dbReference type="Pfam" id="PF00675">
    <property type="entry name" value="Peptidase_M16"/>
    <property type="match status" value="2"/>
</dbReference>
<dbReference type="Pfam" id="PF05193">
    <property type="entry name" value="Peptidase_M16_C"/>
    <property type="match status" value="2"/>
</dbReference>
<protein>
    <submittedName>
        <fullName evidence="5">M16 family metallopeptidase</fullName>
    </submittedName>
</protein>
<dbReference type="PANTHER" id="PTHR11851:SF49">
    <property type="entry name" value="MITOCHONDRIAL-PROCESSING PEPTIDASE SUBUNIT ALPHA"/>
    <property type="match status" value="1"/>
</dbReference>
<dbReference type="InterPro" id="IPR050361">
    <property type="entry name" value="MPP/UQCRC_Complex"/>
</dbReference>
<comment type="caution">
    <text evidence="5">The sequence shown here is derived from an EMBL/GenBank/DDBJ whole genome shotgun (WGS) entry which is preliminary data.</text>
</comment>
<feature type="domain" description="Peptidase M16 C-terminal" evidence="4">
    <location>
        <begin position="213"/>
        <end position="389"/>
    </location>
</feature>
<evidence type="ECO:0000259" key="3">
    <source>
        <dbReference type="Pfam" id="PF00675"/>
    </source>
</evidence>
<sequence>MGACSSRLLRIVCCVACLVLVIPASATPRLLAEQKAEPGSLAIPYQKYRLENGLTLILHADHSDPLVHVNVTYHVGSSREQQGTTGFAHFFEHMMFQGSKHVGDQQHLQLIQQAGGSVNGQTGNDVTRYYQTVPANELERVLWLESDRMGFLLEAVSQKKFEIQRDTVKNERAQRIDNPPYGRIGEVMGESLYPRDHPYSWPVIGYIDDLNRVDVNDLKRFFLAWYGPNNATLTIGGDFDPAQALAWVEQYFGPIPTGPAIPRLTPRPVSLAADRHVTLQDRIQQPVLLVSIPTHALPQSDDAAALLLLGEVLGGSKNSLFYQQLVKTGLAVQASADFSCRELDCRLDLTLVPNTQRLTSLKPLAEQAARLLANFAERGVRADDLARVQGILKAEAIWRLESVAGKVDELSDGEVMQGDPQAGLAQIRQLQAVTGEQVMQAYRRHIAGKPAVWLSVIPQGALQWQVAPADYQPMPRIPVPPLHQTAPALRTVTDRFDRARMPESGPAPVLSMPTLWRRTLGGLSVLGSEQRELPAVSVIISLPGGRRTEARHEAGLANLTALMLRQGSRRLSAEQLSDELQRLGANISVSSGLYDTRIVISALQEALPKTLALAQELLQQPGFRDDDFARIKSQLLQAERQRLTEPDALADRAFNRLVYGSGSPLAEPEQGYLATLGALTLTDVKRYYRDNYHPAGGKVVVVGDIDPQAIMPHLAFLTQDSSPARPLPSLVPQAPQAKPGIYLLDLPAAVQSTLRIGRRALPYDASGPYFRAQLMNFNFGGNFNSRLNLALREEKGFTYGIGSHFSAVRDVGEFMISGDVRADATLEALQTLAQLMSDFAQQGPTAAEMDYLKSAFSRQEALAYETLDQKADFLLSLALRGNPDDYIQRQQQQLQQIDAASLQQVAAQWLDWRQQIIVIVGDAAQLEKPLAKLHLPLHRYPAAASVVAQQALAQTSSD</sequence>
<name>A0ABV8CLM7_9GAMM</name>
<dbReference type="PANTHER" id="PTHR11851">
    <property type="entry name" value="METALLOPROTEASE"/>
    <property type="match status" value="1"/>
</dbReference>
<dbReference type="SUPFAM" id="SSF63411">
    <property type="entry name" value="LuxS/MPP-like metallohydrolase"/>
    <property type="match status" value="4"/>
</dbReference>
<dbReference type="RefSeq" id="WP_377151615.1">
    <property type="nucleotide sequence ID" value="NZ_JBHSAF010000006.1"/>
</dbReference>
<feature type="domain" description="Peptidase M16 C-terminal" evidence="4">
    <location>
        <begin position="679"/>
        <end position="855"/>
    </location>
</feature>
<feature type="domain" description="Peptidase M16 N-terminal" evidence="3">
    <location>
        <begin position="533"/>
        <end position="643"/>
    </location>
</feature>
<evidence type="ECO:0000256" key="2">
    <source>
        <dbReference type="SAM" id="SignalP"/>
    </source>
</evidence>
<evidence type="ECO:0000313" key="5">
    <source>
        <dbReference type="EMBL" id="MFC3913107.1"/>
    </source>
</evidence>
<evidence type="ECO:0000313" key="6">
    <source>
        <dbReference type="Proteomes" id="UP001595692"/>
    </source>
</evidence>
<feature type="signal peptide" evidence="2">
    <location>
        <begin position="1"/>
        <end position="26"/>
    </location>
</feature>
<accession>A0ABV8CLM7</accession>
<dbReference type="EMBL" id="JBHSAF010000006">
    <property type="protein sequence ID" value="MFC3913107.1"/>
    <property type="molecule type" value="Genomic_DNA"/>
</dbReference>
<evidence type="ECO:0000256" key="1">
    <source>
        <dbReference type="ARBA" id="ARBA00007261"/>
    </source>
</evidence>
<keyword evidence="6" id="KW-1185">Reference proteome</keyword>